<evidence type="ECO:0000256" key="2">
    <source>
        <dbReference type="ARBA" id="ARBA00023125"/>
    </source>
</evidence>
<organism evidence="6 7">
    <name type="scientific">Saccharomonospora azurea NA-128</name>
    <dbReference type="NCBI Taxonomy" id="882081"/>
    <lineage>
        <taxon>Bacteria</taxon>
        <taxon>Bacillati</taxon>
        <taxon>Actinomycetota</taxon>
        <taxon>Actinomycetes</taxon>
        <taxon>Pseudonocardiales</taxon>
        <taxon>Pseudonocardiaceae</taxon>
        <taxon>Saccharomonospora</taxon>
    </lineage>
</organism>
<dbReference type="HOGENOM" id="CLU_088557_0_0_11"/>
<keyword evidence="1" id="KW-0805">Transcription regulation</keyword>
<dbReference type="PRINTS" id="PR00455">
    <property type="entry name" value="HTHTETR"/>
</dbReference>
<evidence type="ECO:0000313" key="6">
    <source>
        <dbReference type="EMBL" id="EHY89081.1"/>
    </source>
</evidence>
<gene>
    <name evidence="6" type="ORF">SacazDRAFT_02170</name>
</gene>
<dbReference type="InterPro" id="IPR001647">
    <property type="entry name" value="HTH_TetR"/>
</dbReference>
<name>H8G3R3_9PSEU</name>
<sequence length="203" mass="21515">MAQITNYTARARASLREQLLDATAELLPHSGYAGLRMADVAAAVGVSRQTVYNEFGNKSALVQAVVLRILAEVTEGMRHRLDAAGDVLAGVHAATAYTVEHTRKNRLVAAVMGAQPAEDLLPLITTRGQPVLHAATDLAEAYLREQLPHLADPRFVATTMARLAISHLVLPNGSPTDAADQVCAVVDALIHASPNDPTPSSSE</sequence>
<dbReference type="RefSeq" id="WP_005441402.1">
    <property type="nucleotide sequence ID" value="NZ_CM001466.1"/>
</dbReference>
<dbReference type="PANTHER" id="PTHR30055:SF234">
    <property type="entry name" value="HTH-TYPE TRANSCRIPTIONAL REGULATOR BETI"/>
    <property type="match status" value="1"/>
</dbReference>
<dbReference type="Gene3D" id="1.10.357.10">
    <property type="entry name" value="Tetracycline Repressor, domain 2"/>
    <property type="match status" value="1"/>
</dbReference>
<dbReference type="AlphaFoldDB" id="H8G3R3"/>
<evidence type="ECO:0000256" key="3">
    <source>
        <dbReference type="ARBA" id="ARBA00023163"/>
    </source>
</evidence>
<dbReference type="GO" id="GO:0000976">
    <property type="term" value="F:transcription cis-regulatory region binding"/>
    <property type="evidence" value="ECO:0007669"/>
    <property type="project" value="TreeGrafter"/>
</dbReference>
<dbReference type="SUPFAM" id="SSF46689">
    <property type="entry name" value="Homeodomain-like"/>
    <property type="match status" value="1"/>
</dbReference>
<dbReference type="InterPro" id="IPR050109">
    <property type="entry name" value="HTH-type_TetR-like_transc_reg"/>
</dbReference>
<reference evidence="6 7" key="1">
    <citation type="journal article" date="2012" name="Stand. Genomic Sci.">
        <title>Genome sequence of the soil bacterium Saccharomonospora azurea type strain (NA-128(T)).</title>
        <authorList>
            <person name="Klenk H.P."/>
            <person name="Held B."/>
            <person name="Lucas S."/>
            <person name="Lapidus A."/>
            <person name="Copeland A."/>
            <person name="Hammon N."/>
            <person name="Pitluck S."/>
            <person name="Goodwin L.A."/>
            <person name="Han C."/>
            <person name="Tapia R."/>
            <person name="Brambilla E.M."/>
            <person name="Potter G."/>
            <person name="Land M."/>
            <person name="Ivanova N."/>
            <person name="Rohde M."/>
            <person name="Goker M."/>
            <person name="Detter J.C."/>
            <person name="Kyrpides N.C."/>
            <person name="Woyke T."/>
        </authorList>
    </citation>
    <scope>NUCLEOTIDE SEQUENCE [LARGE SCALE GENOMIC DNA]</scope>
    <source>
        <strain evidence="6 7">NA-128</strain>
    </source>
</reference>
<dbReference type="InterPro" id="IPR040611">
    <property type="entry name" value="AlkX_C"/>
</dbReference>
<accession>H8G3R3</accession>
<dbReference type="PROSITE" id="PS50977">
    <property type="entry name" value="HTH_TETR_2"/>
    <property type="match status" value="1"/>
</dbReference>
<dbReference type="Pfam" id="PF18556">
    <property type="entry name" value="TetR_C_35"/>
    <property type="match status" value="1"/>
</dbReference>
<dbReference type="InterPro" id="IPR009057">
    <property type="entry name" value="Homeodomain-like_sf"/>
</dbReference>
<dbReference type="PANTHER" id="PTHR30055">
    <property type="entry name" value="HTH-TYPE TRANSCRIPTIONAL REGULATOR RUTR"/>
    <property type="match status" value="1"/>
</dbReference>
<keyword evidence="2 4" id="KW-0238">DNA-binding</keyword>
<proteinExistence type="predicted"/>
<keyword evidence="3" id="KW-0804">Transcription</keyword>
<dbReference type="Pfam" id="PF00440">
    <property type="entry name" value="TetR_N"/>
    <property type="match status" value="1"/>
</dbReference>
<dbReference type="EMBL" id="CM001466">
    <property type="protein sequence ID" value="EHY89081.1"/>
    <property type="molecule type" value="Genomic_DNA"/>
</dbReference>
<dbReference type="GO" id="GO:0003700">
    <property type="term" value="F:DNA-binding transcription factor activity"/>
    <property type="evidence" value="ECO:0007669"/>
    <property type="project" value="TreeGrafter"/>
</dbReference>
<evidence type="ECO:0000256" key="4">
    <source>
        <dbReference type="PROSITE-ProRule" id="PRU00335"/>
    </source>
</evidence>
<feature type="domain" description="HTH tetR-type" evidence="5">
    <location>
        <begin position="13"/>
        <end position="73"/>
    </location>
</feature>
<dbReference type="Proteomes" id="UP000004705">
    <property type="component" value="Chromosome"/>
</dbReference>
<evidence type="ECO:0000259" key="5">
    <source>
        <dbReference type="PROSITE" id="PS50977"/>
    </source>
</evidence>
<dbReference type="OrthoDB" id="4371863at2"/>
<keyword evidence="7" id="KW-1185">Reference proteome</keyword>
<evidence type="ECO:0000256" key="1">
    <source>
        <dbReference type="ARBA" id="ARBA00023015"/>
    </source>
</evidence>
<feature type="DNA-binding region" description="H-T-H motif" evidence="4">
    <location>
        <begin position="36"/>
        <end position="55"/>
    </location>
</feature>
<protein>
    <submittedName>
        <fullName evidence="6">Transcriptional regulator</fullName>
    </submittedName>
</protein>
<evidence type="ECO:0000313" key="7">
    <source>
        <dbReference type="Proteomes" id="UP000004705"/>
    </source>
</evidence>